<dbReference type="EMBL" id="JBHTLU010000015">
    <property type="protein sequence ID" value="MFD1221225.1"/>
    <property type="molecule type" value="Genomic_DNA"/>
</dbReference>
<reference evidence="3" key="1">
    <citation type="journal article" date="2019" name="Int. J. Syst. Evol. Microbiol.">
        <title>The Global Catalogue of Microorganisms (GCM) 10K type strain sequencing project: providing services to taxonomists for standard genome sequencing and annotation.</title>
        <authorList>
            <consortium name="The Broad Institute Genomics Platform"/>
            <consortium name="The Broad Institute Genome Sequencing Center for Infectious Disease"/>
            <person name="Wu L."/>
            <person name="Ma J."/>
        </authorList>
    </citation>
    <scope>NUCLEOTIDE SEQUENCE [LARGE SCALE GENOMIC DNA]</scope>
    <source>
        <strain evidence="3">CCUG 53270</strain>
    </source>
</reference>
<protein>
    <submittedName>
        <fullName evidence="2">Uncharacterized protein</fullName>
    </submittedName>
</protein>
<comment type="caution">
    <text evidence="2">The sequence shown here is derived from an EMBL/GenBank/DDBJ whole genome shotgun (WGS) entry which is preliminary data.</text>
</comment>
<feature type="transmembrane region" description="Helical" evidence="1">
    <location>
        <begin position="29"/>
        <end position="49"/>
    </location>
</feature>
<keyword evidence="1" id="KW-0472">Membrane</keyword>
<keyword evidence="3" id="KW-1185">Reference proteome</keyword>
<keyword evidence="1" id="KW-0812">Transmembrane</keyword>
<organism evidence="2 3">
    <name type="scientific">Paenibacillus vulneris</name>
    <dbReference type="NCBI Taxonomy" id="1133364"/>
    <lineage>
        <taxon>Bacteria</taxon>
        <taxon>Bacillati</taxon>
        <taxon>Bacillota</taxon>
        <taxon>Bacilli</taxon>
        <taxon>Bacillales</taxon>
        <taxon>Paenibacillaceae</taxon>
        <taxon>Paenibacillus</taxon>
    </lineage>
</organism>
<accession>A0ABW3UKI8</accession>
<gene>
    <name evidence="2" type="ORF">ACFQ4B_13960</name>
</gene>
<name>A0ABW3UKI8_9BACL</name>
<dbReference type="RefSeq" id="WP_079909725.1">
    <property type="nucleotide sequence ID" value="NZ_BAABJG010000021.1"/>
</dbReference>
<proteinExistence type="predicted"/>
<dbReference type="Proteomes" id="UP001597180">
    <property type="component" value="Unassembled WGS sequence"/>
</dbReference>
<evidence type="ECO:0000313" key="2">
    <source>
        <dbReference type="EMBL" id="MFD1221225.1"/>
    </source>
</evidence>
<keyword evidence="1" id="KW-1133">Transmembrane helix</keyword>
<evidence type="ECO:0000313" key="3">
    <source>
        <dbReference type="Proteomes" id="UP001597180"/>
    </source>
</evidence>
<feature type="transmembrane region" description="Helical" evidence="1">
    <location>
        <begin position="5"/>
        <end position="23"/>
    </location>
</feature>
<evidence type="ECO:0000256" key="1">
    <source>
        <dbReference type="SAM" id="Phobius"/>
    </source>
</evidence>
<sequence>MPRLLYEYIYVNMWILLFLTLLWANDGHISFIESCFLILFSVTVMMFVAKKQLRTEGSARFRKPPL</sequence>